<keyword evidence="7 9" id="KW-0472">Membrane</keyword>
<gene>
    <name evidence="11" type="ORF">OCH7691_00085</name>
</gene>
<evidence type="ECO:0000256" key="3">
    <source>
        <dbReference type="ARBA" id="ARBA00022475"/>
    </source>
</evidence>
<feature type="transmembrane region" description="Helical" evidence="9">
    <location>
        <begin position="149"/>
        <end position="170"/>
    </location>
</feature>
<evidence type="ECO:0000256" key="9">
    <source>
        <dbReference type="RuleBase" id="RU369079"/>
    </source>
</evidence>
<proteinExistence type="inferred from homology"/>
<comment type="similarity">
    <text evidence="8 9">Belongs to the TRAP transporter small permease family.</text>
</comment>
<dbReference type="EMBL" id="FWFR01000001">
    <property type="protein sequence ID" value="SLN11421.1"/>
    <property type="molecule type" value="Genomic_DNA"/>
</dbReference>
<evidence type="ECO:0000256" key="1">
    <source>
        <dbReference type="ARBA" id="ARBA00004429"/>
    </source>
</evidence>
<protein>
    <recommendedName>
        <fullName evidence="9">TRAP transporter small permease protein</fullName>
    </recommendedName>
</protein>
<comment type="subunit">
    <text evidence="9">The complex comprises the extracytoplasmic solute receptor protein and the two transmembrane proteins.</text>
</comment>
<dbReference type="Proteomes" id="UP000193200">
    <property type="component" value="Unassembled WGS sequence"/>
</dbReference>
<dbReference type="GO" id="GO:0005886">
    <property type="term" value="C:plasma membrane"/>
    <property type="evidence" value="ECO:0007669"/>
    <property type="project" value="UniProtKB-SubCell"/>
</dbReference>
<dbReference type="GO" id="GO:0022857">
    <property type="term" value="F:transmembrane transporter activity"/>
    <property type="evidence" value="ECO:0007669"/>
    <property type="project" value="UniProtKB-UniRule"/>
</dbReference>
<dbReference type="OrthoDB" id="7843894at2"/>
<name>A0A1Y5R8T3_9PROT</name>
<evidence type="ECO:0000256" key="5">
    <source>
        <dbReference type="ARBA" id="ARBA00022692"/>
    </source>
</evidence>
<feature type="domain" description="Tripartite ATP-independent periplasmic transporters DctQ component" evidence="10">
    <location>
        <begin position="40"/>
        <end position="170"/>
    </location>
</feature>
<feature type="transmembrane region" description="Helical" evidence="9">
    <location>
        <begin position="29"/>
        <end position="49"/>
    </location>
</feature>
<dbReference type="InterPro" id="IPR007387">
    <property type="entry name" value="TRAP_DctQ"/>
</dbReference>
<evidence type="ECO:0000256" key="2">
    <source>
        <dbReference type="ARBA" id="ARBA00022448"/>
    </source>
</evidence>
<keyword evidence="3" id="KW-1003">Cell membrane</keyword>
<comment type="function">
    <text evidence="9">Part of the tripartite ATP-independent periplasmic (TRAP) transport system.</text>
</comment>
<sequence length="214" mass="23927">MTHSPSSSSHDGAQLLFFDALLFRVEKSFTFIAAFGIFFLMLLGVTQVVGRKLFDIPVYGYIDLVEQSTALFAFLGVAYCQRFGTHVRMELVVSHLSGRTLWVVEAIAIVFSIVIVSIFIPHSFDHFLRAWEYGDTTIDAEFPVWPSKLLVPIAFSVLWLRLVLQLAGFIRLSIRPDATPVAVTTVHDIETKARIEIEDAYVSDKNGASPSQRG</sequence>
<keyword evidence="6 9" id="KW-1133">Transmembrane helix</keyword>
<evidence type="ECO:0000313" key="11">
    <source>
        <dbReference type="EMBL" id="SLN11421.1"/>
    </source>
</evidence>
<keyword evidence="12" id="KW-1185">Reference proteome</keyword>
<dbReference type="AlphaFoldDB" id="A0A1Y5R8T3"/>
<dbReference type="InterPro" id="IPR055348">
    <property type="entry name" value="DctQ"/>
</dbReference>
<evidence type="ECO:0000256" key="6">
    <source>
        <dbReference type="ARBA" id="ARBA00022989"/>
    </source>
</evidence>
<dbReference type="PANTHER" id="PTHR35011">
    <property type="entry name" value="2,3-DIKETO-L-GULONATE TRAP TRANSPORTER SMALL PERMEASE PROTEIN YIAM"/>
    <property type="match status" value="1"/>
</dbReference>
<evidence type="ECO:0000313" key="12">
    <source>
        <dbReference type="Proteomes" id="UP000193200"/>
    </source>
</evidence>
<dbReference type="Pfam" id="PF04290">
    <property type="entry name" value="DctQ"/>
    <property type="match status" value="1"/>
</dbReference>
<feature type="transmembrane region" description="Helical" evidence="9">
    <location>
        <begin position="101"/>
        <end position="120"/>
    </location>
</feature>
<evidence type="ECO:0000256" key="8">
    <source>
        <dbReference type="ARBA" id="ARBA00038436"/>
    </source>
</evidence>
<keyword evidence="4 9" id="KW-0997">Cell inner membrane</keyword>
<organism evidence="11 12">
    <name type="scientific">Oceanibacterium hippocampi</name>
    <dbReference type="NCBI Taxonomy" id="745714"/>
    <lineage>
        <taxon>Bacteria</taxon>
        <taxon>Pseudomonadati</taxon>
        <taxon>Pseudomonadota</taxon>
        <taxon>Alphaproteobacteria</taxon>
        <taxon>Sneathiellales</taxon>
        <taxon>Sneathiellaceae</taxon>
        <taxon>Oceanibacterium</taxon>
    </lineage>
</organism>
<keyword evidence="2 9" id="KW-0813">Transport</keyword>
<evidence type="ECO:0000259" key="10">
    <source>
        <dbReference type="Pfam" id="PF04290"/>
    </source>
</evidence>
<keyword evidence="5 9" id="KW-0812">Transmembrane</keyword>
<accession>A0A1Y5R8T3</accession>
<dbReference type="PANTHER" id="PTHR35011:SF4">
    <property type="entry name" value="SLL1102 PROTEIN"/>
    <property type="match status" value="1"/>
</dbReference>
<dbReference type="RefSeq" id="WP_085881460.1">
    <property type="nucleotide sequence ID" value="NZ_FWFR01000001.1"/>
</dbReference>
<evidence type="ECO:0000256" key="4">
    <source>
        <dbReference type="ARBA" id="ARBA00022519"/>
    </source>
</evidence>
<feature type="transmembrane region" description="Helical" evidence="9">
    <location>
        <begin position="61"/>
        <end position="80"/>
    </location>
</feature>
<comment type="subcellular location">
    <subcellularLocation>
        <location evidence="1 9">Cell inner membrane</location>
        <topology evidence="1 9">Multi-pass membrane protein</topology>
    </subcellularLocation>
</comment>
<evidence type="ECO:0000256" key="7">
    <source>
        <dbReference type="ARBA" id="ARBA00023136"/>
    </source>
</evidence>
<dbReference type="InParanoid" id="A0A1Y5R8T3"/>
<reference evidence="11 12" key="1">
    <citation type="submission" date="2017-03" db="EMBL/GenBank/DDBJ databases">
        <authorList>
            <person name="Afonso C.L."/>
            <person name="Miller P.J."/>
            <person name="Scott M.A."/>
            <person name="Spackman E."/>
            <person name="Goraichik I."/>
            <person name="Dimitrov K.M."/>
            <person name="Suarez D.L."/>
            <person name="Swayne D.E."/>
        </authorList>
    </citation>
    <scope>NUCLEOTIDE SEQUENCE [LARGE SCALE GENOMIC DNA]</scope>
    <source>
        <strain evidence="11 12">CECT 7691</strain>
    </source>
</reference>